<keyword evidence="5" id="KW-1185">Reference proteome</keyword>
<keyword evidence="1" id="KW-0238">DNA-binding</keyword>
<dbReference type="PROSITE" id="PS51257">
    <property type="entry name" value="PROKAR_LIPOPROTEIN"/>
    <property type="match status" value="1"/>
</dbReference>
<name>A0A5M8BD57_9BURK</name>
<dbReference type="CDD" id="cd06170">
    <property type="entry name" value="LuxR_C_like"/>
    <property type="match status" value="1"/>
</dbReference>
<feature type="transmembrane region" description="Helical" evidence="2">
    <location>
        <begin position="30"/>
        <end position="51"/>
    </location>
</feature>
<keyword evidence="2" id="KW-0812">Transmembrane</keyword>
<reference evidence="4 5" key="1">
    <citation type="submission" date="2019-09" db="EMBL/GenBank/DDBJ databases">
        <title>Isolation of a novel species in the genus Cupriavidus from patients with sepsis using whole genome sequencing.</title>
        <authorList>
            <person name="Kweon O.J."/>
            <person name="Lee M.-K."/>
        </authorList>
    </citation>
    <scope>NUCLEOTIDE SEQUENCE [LARGE SCALE GENOMIC DNA]</scope>
    <source>
        <strain evidence="4 5">MKL-01</strain>
    </source>
</reference>
<sequence>MPRHFLYLFVFIALYACFDLVFDYDEAEGLQHVIIDAIGTSITLAGVFMLARERLRTDQEIRQLRASLGEAERTLAQRDAAAHQAGLQMRHAISSQFDRWNLTTSEREVAYLLIKGLSLEEIAGVRDSKPKTVRQHATNIYAKAGLRGRHELAAYFLEDLLVPEVP</sequence>
<dbReference type="InterPro" id="IPR000792">
    <property type="entry name" value="Tscrpt_reg_LuxR_C"/>
</dbReference>
<evidence type="ECO:0000256" key="1">
    <source>
        <dbReference type="ARBA" id="ARBA00023125"/>
    </source>
</evidence>
<feature type="transmembrane region" description="Helical" evidence="2">
    <location>
        <begin position="5"/>
        <end position="24"/>
    </location>
</feature>
<protein>
    <submittedName>
        <fullName evidence="4">Helix-turn-helix transcriptional regulator</fullName>
    </submittedName>
</protein>
<dbReference type="GO" id="GO:0003677">
    <property type="term" value="F:DNA binding"/>
    <property type="evidence" value="ECO:0007669"/>
    <property type="project" value="UniProtKB-KW"/>
</dbReference>
<organism evidence="4 5">
    <name type="scientific">Cupriavidus cauae</name>
    <dbReference type="NCBI Taxonomy" id="2608999"/>
    <lineage>
        <taxon>Bacteria</taxon>
        <taxon>Pseudomonadati</taxon>
        <taxon>Pseudomonadota</taxon>
        <taxon>Betaproteobacteria</taxon>
        <taxon>Burkholderiales</taxon>
        <taxon>Burkholderiaceae</taxon>
        <taxon>Cupriavidus</taxon>
    </lineage>
</organism>
<evidence type="ECO:0000313" key="5">
    <source>
        <dbReference type="Proteomes" id="UP000324324"/>
    </source>
</evidence>
<dbReference type="PRINTS" id="PR00038">
    <property type="entry name" value="HTHLUXR"/>
</dbReference>
<accession>A0A5M8BD57</accession>
<dbReference type="InterPro" id="IPR039420">
    <property type="entry name" value="WalR-like"/>
</dbReference>
<dbReference type="InterPro" id="IPR016032">
    <property type="entry name" value="Sig_transdc_resp-reg_C-effctor"/>
</dbReference>
<dbReference type="RefSeq" id="WP_149316875.1">
    <property type="nucleotide sequence ID" value="NZ_CP080293.1"/>
</dbReference>
<dbReference type="EMBL" id="VWRN01000003">
    <property type="protein sequence ID" value="KAA6133369.1"/>
    <property type="molecule type" value="Genomic_DNA"/>
</dbReference>
<dbReference type="AlphaFoldDB" id="A0A5M8BD57"/>
<feature type="domain" description="HTH luxR-type" evidence="3">
    <location>
        <begin position="99"/>
        <end position="156"/>
    </location>
</feature>
<proteinExistence type="predicted"/>
<keyword evidence="2" id="KW-0472">Membrane</keyword>
<dbReference type="InterPro" id="IPR036388">
    <property type="entry name" value="WH-like_DNA-bd_sf"/>
</dbReference>
<dbReference type="PANTHER" id="PTHR43214:SF43">
    <property type="entry name" value="TWO-COMPONENT RESPONSE REGULATOR"/>
    <property type="match status" value="1"/>
</dbReference>
<dbReference type="GO" id="GO:0006355">
    <property type="term" value="P:regulation of DNA-templated transcription"/>
    <property type="evidence" value="ECO:0007669"/>
    <property type="project" value="InterPro"/>
</dbReference>
<dbReference type="Gene3D" id="1.10.10.10">
    <property type="entry name" value="Winged helix-like DNA-binding domain superfamily/Winged helix DNA-binding domain"/>
    <property type="match status" value="1"/>
</dbReference>
<comment type="caution">
    <text evidence="4">The sequence shown here is derived from an EMBL/GenBank/DDBJ whole genome shotgun (WGS) entry which is preliminary data.</text>
</comment>
<dbReference type="SUPFAM" id="SSF46894">
    <property type="entry name" value="C-terminal effector domain of the bipartite response regulators"/>
    <property type="match status" value="1"/>
</dbReference>
<dbReference type="Pfam" id="PF00196">
    <property type="entry name" value="GerE"/>
    <property type="match status" value="1"/>
</dbReference>
<dbReference type="PANTHER" id="PTHR43214">
    <property type="entry name" value="TWO-COMPONENT RESPONSE REGULATOR"/>
    <property type="match status" value="1"/>
</dbReference>
<evidence type="ECO:0000256" key="2">
    <source>
        <dbReference type="SAM" id="Phobius"/>
    </source>
</evidence>
<evidence type="ECO:0000313" key="4">
    <source>
        <dbReference type="EMBL" id="KAA6133369.1"/>
    </source>
</evidence>
<keyword evidence="2" id="KW-1133">Transmembrane helix</keyword>
<evidence type="ECO:0000259" key="3">
    <source>
        <dbReference type="SMART" id="SM00421"/>
    </source>
</evidence>
<gene>
    <name evidence="4" type="ORF">F1599_00685</name>
</gene>
<dbReference type="Proteomes" id="UP000324324">
    <property type="component" value="Unassembled WGS sequence"/>
</dbReference>
<dbReference type="SMART" id="SM00421">
    <property type="entry name" value="HTH_LUXR"/>
    <property type="match status" value="1"/>
</dbReference>